<name>A0A8T0VB87_PANVG</name>
<protein>
    <recommendedName>
        <fullName evidence="5">Secreted protein</fullName>
    </recommendedName>
</protein>
<evidence type="ECO:0000313" key="3">
    <source>
        <dbReference type="EMBL" id="KAG2634021.1"/>
    </source>
</evidence>
<dbReference type="AlphaFoldDB" id="A0A8T0VB87"/>
<accession>A0A8T0VB87</accession>
<evidence type="ECO:0000313" key="4">
    <source>
        <dbReference type="Proteomes" id="UP000823388"/>
    </source>
</evidence>
<feature type="chain" id="PRO_5035773072" description="Secreted protein" evidence="2">
    <location>
        <begin position="28"/>
        <end position="121"/>
    </location>
</feature>
<organism evidence="3 4">
    <name type="scientific">Panicum virgatum</name>
    <name type="common">Blackwell switchgrass</name>
    <dbReference type="NCBI Taxonomy" id="38727"/>
    <lineage>
        <taxon>Eukaryota</taxon>
        <taxon>Viridiplantae</taxon>
        <taxon>Streptophyta</taxon>
        <taxon>Embryophyta</taxon>
        <taxon>Tracheophyta</taxon>
        <taxon>Spermatophyta</taxon>
        <taxon>Magnoliopsida</taxon>
        <taxon>Liliopsida</taxon>
        <taxon>Poales</taxon>
        <taxon>Poaceae</taxon>
        <taxon>PACMAD clade</taxon>
        <taxon>Panicoideae</taxon>
        <taxon>Panicodae</taxon>
        <taxon>Paniceae</taxon>
        <taxon>Panicinae</taxon>
        <taxon>Panicum</taxon>
        <taxon>Panicum sect. Hiantes</taxon>
    </lineage>
</organism>
<keyword evidence="4" id="KW-1185">Reference proteome</keyword>
<gene>
    <name evidence="3" type="ORF">PVAP13_2NG227000</name>
</gene>
<feature type="compositionally biased region" description="Basic residues" evidence="1">
    <location>
        <begin position="40"/>
        <end position="51"/>
    </location>
</feature>
<keyword evidence="2" id="KW-0732">Signal</keyword>
<reference evidence="3 4" key="1">
    <citation type="submission" date="2020-05" db="EMBL/GenBank/DDBJ databases">
        <title>WGS assembly of Panicum virgatum.</title>
        <authorList>
            <person name="Lovell J.T."/>
            <person name="Jenkins J."/>
            <person name="Shu S."/>
            <person name="Juenger T.E."/>
            <person name="Schmutz J."/>
        </authorList>
    </citation>
    <scope>NUCLEOTIDE SEQUENCE [LARGE SCALE GENOMIC DNA]</scope>
    <source>
        <strain evidence="4">cv. AP13</strain>
    </source>
</reference>
<evidence type="ECO:0008006" key="5">
    <source>
        <dbReference type="Google" id="ProtNLM"/>
    </source>
</evidence>
<sequence length="121" mass="13650">MQRNAGVPWRWRWARISLAIVIAAAAAQHQRAPGPEVTIRHPRRSRRRSRATRPPAWVPLPQPPARSVSLPPSQLLPPWSASSFYSALGSLWPRILLLLATGRIWWLDLLPCPCSRISGQQ</sequence>
<evidence type="ECO:0000256" key="1">
    <source>
        <dbReference type="SAM" id="MobiDB-lite"/>
    </source>
</evidence>
<evidence type="ECO:0000256" key="2">
    <source>
        <dbReference type="SAM" id="SignalP"/>
    </source>
</evidence>
<feature type="region of interest" description="Disordered" evidence="1">
    <location>
        <begin position="30"/>
        <end position="69"/>
    </location>
</feature>
<dbReference type="Proteomes" id="UP000823388">
    <property type="component" value="Chromosome 2N"/>
</dbReference>
<feature type="signal peptide" evidence="2">
    <location>
        <begin position="1"/>
        <end position="27"/>
    </location>
</feature>
<comment type="caution">
    <text evidence="3">The sequence shown here is derived from an EMBL/GenBank/DDBJ whole genome shotgun (WGS) entry which is preliminary data.</text>
</comment>
<dbReference type="EMBL" id="CM029040">
    <property type="protein sequence ID" value="KAG2634021.1"/>
    <property type="molecule type" value="Genomic_DNA"/>
</dbReference>
<proteinExistence type="predicted"/>